<dbReference type="NCBIfam" id="NF008106">
    <property type="entry name" value="PRK10852.1"/>
    <property type="match status" value="1"/>
</dbReference>
<reference evidence="7 8" key="1">
    <citation type="submission" date="2017-06" db="EMBL/GenBank/DDBJ databases">
        <authorList>
            <person name="Kim H.J."/>
            <person name="Triplett B.A."/>
        </authorList>
    </citation>
    <scope>NUCLEOTIDE SEQUENCE [LARGE SCALE GENOMIC DNA]</scope>
    <source>
        <strain evidence="7 8">U15</strain>
    </source>
</reference>
<dbReference type="AlphaFoldDB" id="A0A239GJB0"/>
<dbReference type="GO" id="GO:1902358">
    <property type="term" value="P:sulfate transmembrane transport"/>
    <property type="evidence" value="ECO:0007669"/>
    <property type="project" value="InterPro"/>
</dbReference>
<dbReference type="GO" id="GO:0140104">
    <property type="term" value="F:molecular carrier activity"/>
    <property type="evidence" value="ECO:0007669"/>
    <property type="project" value="InterPro"/>
</dbReference>
<evidence type="ECO:0000313" key="7">
    <source>
        <dbReference type="EMBL" id="SNS69257.1"/>
    </source>
</evidence>
<name>A0A239GJB0_9BURK</name>
<evidence type="ECO:0000313" key="8">
    <source>
        <dbReference type="Proteomes" id="UP000198284"/>
    </source>
</evidence>
<comment type="similarity">
    <text evidence="2">Belongs to the prokaryotic sulfate-binding protein family.</text>
</comment>
<gene>
    <name evidence="7" type="ORF">SAMN06265795_10560</name>
</gene>
<dbReference type="Pfam" id="PF13531">
    <property type="entry name" value="SBP_bac_11"/>
    <property type="match status" value="1"/>
</dbReference>
<dbReference type="Proteomes" id="UP000198284">
    <property type="component" value="Unassembled WGS sequence"/>
</dbReference>
<dbReference type="NCBIfam" id="NF008022">
    <property type="entry name" value="PRK10752.1"/>
    <property type="match status" value="1"/>
</dbReference>
<keyword evidence="8" id="KW-1185">Reference proteome</keyword>
<evidence type="ECO:0000256" key="4">
    <source>
        <dbReference type="ARBA" id="ARBA00022729"/>
    </source>
</evidence>
<protein>
    <submittedName>
        <fullName evidence="7">Sulfate transport system substrate-binding protein</fullName>
    </submittedName>
</protein>
<feature type="chain" id="PRO_5013122487" evidence="6">
    <location>
        <begin position="45"/>
        <end position="352"/>
    </location>
</feature>
<sequence>MSDAVARHAAGTFSSAPSLLKRLSGVTVAALASISLFAAAPAKADTTLLNVSYDVARELFKDINPAFIADWKKNTGETLVINQSHGGSSKQARAVADGLEASVVTMNQANDIDFLADRGLVPQDWAKRLPNNSAPFYSTMVFLTRKGNPKGIKDWTDLAKPDVKVVIPNPKVTGNGRYTYLAAWGSVIKKGGNEAQARELVEKIFRNVPVLDGGGRAATTTFTQREIGDVLVTFENEVQLVRQEFGNNFEVVYPSASILAESPVSVVDKVVDRKNIRKQATAYLQFLYTEPAQEIIAKHYFRPRSTAVFKKYESTFKPISLFTVDEVFGGWKAAQKKHFDDGGEFDKIYQKK</sequence>
<organism evidence="7 8">
    <name type="scientific">Noviherbaspirillum humi</name>
    <dbReference type="NCBI Taxonomy" id="1688639"/>
    <lineage>
        <taxon>Bacteria</taxon>
        <taxon>Pseudomonadati</taxon>
        <taxon>Pseudomonadota</taxon>
        <taxon>Betaproteobacteria</taxon>
        <taxon>Burkholderiales</taxon>
        <taxon>Oxalobacteraceae</taxon>
        <taxon>Noviherbaspirillum</taxon>
    </lineage>
</organism>
<keyword evidence="4 6" id="KW-0732">Signal</keyword>
<keyword evidence="3" id="KW-0813">Transport</keyword>
<dbReference type="InterPro" id="IPR005669">
    <property type="entry name" value="Thiosulph/SO4-bd"/>
</dbReference>
<dbReference type="OrthoDB" id="9802127at2"/>
<evidence type="ECO:0000256" key="2">
    <source>
        <dbReference type="ARBA" id="ARBA00006099"/>
    </source>
</evidence>
<dbReference type="GO" id="GO:0042597">
    <property type="term" value="C:periplasmic space"/>
    <property type="evidence" value="ECO:0007669"/>
    <property type="project" value="UniProtKB-SubCell"/>
</dbReference>
<keyword evidence="5" id="KW-0574">Periplasm</keyword>
<dbReference type="PANTHER" id="PTHR30368:SF2">
    <property type="entry name" value="SULFATE-BINDING PROTEIN"/>
    <property type="match status" value="1"/>
</dbReference>
<dbReference type="SUPFAM" id="SSF53850">
    <property type="entry name" value="Periplasmic binding protein-like II"/>
    <property type="match status" value="1"/>
</dbReference>
<evidence type="ECO:0000256" key="6">
    <source>
        <dbReference type="SAM" id="SignalP"/>
    </source>
</evidence>
<proteinExistence type="inferred from homology"/>
<accession>A0A239GJB0</accession>
<evidence type="ECO:0000256" key="3">
    <source>
        <dbReference type="ARBA" id="ARBA00022448"/>
    </source>
</evidence>
<dbReference type="EMBL" id="FZOT01000005">
    <property type="protein sequence ID" value="SNS69257.1"/>
    <property type="molecule type" value="Genomic_DNA"/>
</dbReference>
<evidence type="ECO:0000256" key="5">
    <source>
        <dbReference type="ARBA" id="ARBA00022764"/>
    </source>
</evidence>
<comment type="subcellular location">
    <subcellularLocation>
        <location evidence="1">Periplasm</location>
    </subcellularLocation>
</comment>
<dbReference type="NCBIfam" id="TIGR00971">
    <property type="entry name" value="3a0106s03"/>
    <property type="match status" value="1"/>
</dbReference>
<feature type="signal peptide" evidence="6">
    <location>
        <begin position="1"/>
        <end position="44"/>
    </location>
</feature>
<evidence type="ECO:0000256" key="1">
    <source>
        <dbReference type="ARBA" id="ARBA00004418"/>
    </source>
</evidence>
<dbReference type="CDD" id="cd01005">
    <property type="entry name" value="PBP2_CysP"/>
    <property type="match status" value="1"/>
</dbReference>
<dbReference type="PANTHER" id="PTHR30368">
    <property type="entry name" value="SULFATE-BINDING PROTEIN"/>
    <property type="match status" value="1"/>
</dbReference>
<dbReference type="RefSeq" id="WP_089399219.1">
    <property type="nucleotide sequence ID" value="NZ_FZOT01000005.1"/>
</dbReference>
<dbReference type="Gene3D" id="3.40.190.10">
    <property type="entry name" value="Periplasmic binding protein-like II"/>
    <property type="match status" value="2"/>
</dbReference>